<dbReference type="InterPro" id="IPR003439">
    <property type="entry name" value="ABC_transporter-like_ATP-bd"/>
</dbReference>
<dbReference type="GO" id="GO:0016887">
    <property type="term" value="F:ATP hydrolysis activity"/>
    <property type="evidence" value="ECO:0007669"/>
    <property type="project" value="InterPro"/>
</dbReference>
<dbReference type="InterPro" id="IPR050319">
    <property type="entry name" value="ABC_transp_ATP-bind"/>
</dbReference>
<keyword evidence="3" id="KW-0067">ATP-binding</keyword>
<feature type="domain" description="ABC transporter" evidence="4">
    <location>
        <begin position="51"/>
        <end position="100"/>
    </location>
</feature>
<name>A0A382SGI5_9ZZZZ</name>
<organism evidence="5">
    <name type="scientific">marine metagenome</name>
    <dbReference type="NCBI Taxonomy" id="408172"/>
    <lineage>
        <taxon>unclassified sequences</taxon>
        <taxon>metagenomes</taxon>
        <taxon>ecological metagenomes</taxon>
    </lineage>
</organism>
<dbReference type="AlphaFoldDB" id="A0A382SGI5"/>
<evidence type="ECO:0000259" key="4">
    <source>
        <dbReference type="Pfam" id="PF00005"/>
    </source>
</evidence>
<dbReference type="EMBL" id="UINC01128512">
    <property type="protein sequence ID" value="SVD08307.1"/>
    <property type="molecule type" value="Genomic_DNA"/>
</dbReference>
<keyword evidence="1" id="KW-0813">Transport</keyword>
<evidence type="ECO:0000256" key="2">
    <source>
        <dbReference type="ARBA" id="ARBA00022741"/>
    </source>
</evidence>
<accession>A0A382SGI5</accession>
<keyword evidence="2" id="KW-0547">Nucleotide-binding</keyword>
<feature type="non-terminal residue" evidence="5">
    <location>
        <position position="104"/>
    </location>
</feature>
<dbReference type="GO" id="GO:0005524">
    <property type="term" value="F:ATP binding"/>
    <property type="evidence" value="ECO:0007669"/>
    <property type="project" value="UniProtKB-KW"/>
</dbReference>
<dbReference type="SUPFAM" id="SSF52540">
    <property type="entry name" value="P-loop containing nucleoside triphosphate hydrolases"/>
    <property type="match status" value="1"/>
</dbReference>
<reference evidence="5" key="1">
    <citation type="submission" date="2018-05" db="EMBL/GenBank/DDBJ databases">
        <authorList>
            <person name="Lanie J.A."/>
            <person name="Ng W.-L."/>
            <person name="Kazmierczak K.M."/>
            <person name="Andrzejewski T.M."/>
            <person name="Davidsen T.M."/>
            <person name="Wayne K.J."/>
            <person name="Tettelin H."/>
            <person name="Glass J.I."/>
            <person name="Rusch D."/>
            <person name="Podicherti R."/>
            <person name="Tsui H.-C.T."/>
            <person name="Winkler M.E."/>
        </authorList>
    </citation>
    <scope>NUCLEOTIDE SEQUENCE</scope>
</reference>
<evidence type="ECO:0000256" key="3">
    <source>
        <dbReference type="ARBA" id="ARBA00022840"/>
    </source>
</evidence>
<dbReference type="InterPro" id="IPR027417">
    <property type="entry name" value="P-loop_NTPase"/>
</dbReference>
<dbReference type="Gene3D" id="3.40.50.300">
    <property type="entry name" value="P-loop containing nucleotide triphosphate hydrolases"/>
    <property type="match status" value="1"/>
</dbReference>
<gene>
    <name evidence="5" type="ORF">METZ01_LOCUS361161</name>
</gene>
<protein>
    <recommendedName>
        <fullName evidence="4">ABC transporter domain-containing protein</fullName>
    </recommendedName>
</protein>
<proteinExistence type="predicted"/>
<sequence length="104" mass="11184">MTTAEKVAIPSAPGISDNADAIISIRNLRKWYQVGGGFLGFGNKIWLKAVDDVSFDIERNKTFGLVGESGCGKTTTLKLLLGLEQPTAGQIFYEGEDVSQMSKA</sequence>
<dbReference type="Pfam" id="PF00005">
    <property type="entry name" value="ABC_tran"/>
    <property type="match status" value="1"/>
</dbReference>
<dbReference type="PANTHER" id="PTHR43776">
    <property type="entry name" value="TRANSPORT ATP-BINDING PROTEIN"/>
    <property type="match status" value="1"/>
</dbReference>
<evidence type="ECO:0000256" key="1">
    <source>
        <dbReference type="ARBA" id="ARBA00022448"/>
    </source>
</evidence>
<evidence type="ECO:0000313" key="5">
    <source>
        <dbReference type="EMBL" id="SVD08307.1"/>
    </source>
</evidence>